<gene>
    <name evidence="1" type="ORF">MANES_04G000301v8</name>
</gene>
<keyword evidence="2" id="KW-1185">Reference proteome</keyword>
<dbReference type="Proteomes" id="UP000091857">
    <property type="component" value="Chromosome 4"/>
</dbReference>
<proteinExistence type="predicted"/>
<sequence length="115" mass="13348">MVLDIFISIFTEVIKESIIEFVVVPIKPHISYPFTYKSKVEKLHHEVGRLKNRKVKLQQAVEEATRKGEEIYESVNKWLIDAGKSIEEAEEYIQGEEQAKKKCFVGLCPDLKTCY</sequence>
<organism evidence="1 2">
    <name type="scientific">Manihot esculenta</name>
    <name type="common">Cassava</name>
    <name type="synonym">Jatropha manihot</name>
    <dbReference type="NCBI Taxonomy" id="3983"/>
    <lineage>
        <taxon>Eukaryota</taxon>
        <taxon>Viridiplantae</taxon>
        <taxon>Streptophyta</taxon>
        <taxon>Embryophyta</taxon>
        <taxon>Tracheophyta</taxon>
        <taxon>Spermatophyta</taxon>
        <taxon>Magnoliopsida</taxon>
        <taxon>eudicotyledons</taxon>
        <taxon>Gunneridae</taxon>
        <taxon>Pentapetalae</taxon>
        <taxon>rosids</taxon>
        <taxon>fabids</taxon>
        <taxon>Malpighiales</taxon>
        <taxon>Euphorbiaceae</taxon>
        <taxon>Crotonoideae</taxon>
        <taxon>Manihoteae</taxon>
        <taxon>Manihot</taxon>
    </lineage>
</organism>
<protein>
    <submittedName>
        <fullName evidence="1">Uncharacterized protein</fullName>
    </submittedName>
</protein>
<accession>A0ACB7HS23</accession>
<dbReference type="EMBL" id="CM004390">
    <property type="protein sequence ID" value="KAG8655065.1"/>
    <property type="molecule type" value="Genomic_DNA"/>
</dbReference>
<evidence type="ECO:0000313" key="1">
    <source>
        <dbReference type="EMBL" id="KAG8655065.1"/>
    </source>
</evidence>
<comment type="caution">
    <text evidence="1">The sequence shown here is derived from an EMBL/GenBank/DDBJ whole genome shotgun (WGS) entry which is preliminary data.</text>
</comment>
<evidence type="ECO:0000313" key="2">
    <source>
        <dbReference type="Proteomes" id="UP000091857"/>
    </source>
</evidence>
<reference evidence="2" key="1">
    <citation type="journal article" date="2016" name="Nat. Biotechnol.">
        <title>Sequencing wild and cultivated cassava and related species reveals extensive interspecific hybridization and genetic diversity.</title>
        <authorList>
            <person name="Bredeson J.V."/>
            <person name="Lyons J.B."/>
            <person name="Prochnik S.E."/>
            <person name="Wu G.A."/>
            <person name="Ha C.M."/>
            <person name="Edsinger-Gonzales E."/>
            <person name="Grimwood J."/>
            <person name="Schmutz J."/>
            <person name="Rabbi I.Y."/>
            <person name="Egesi C."/>
            <person name="Nauluvula P."/>
            <person name="Lebot V."/>
            <person name="Ndunguru J."/>
            <person name="Mkamilo G."/>
            <person name="Bart R.S."/>
            <person name="Setter T.L."/>
            <person name="Gleadow R.M."/>
            <person name="Kulakow P."/>
            <person name="Ferguson M.E."/>
            <person name="Rounsley S."/>
            <person name="Rokhsar D.S."/>
        </authorList>
    </citation>
    <scope>NUCLEOTIDE SEQUENCE [LARGE SCALE GENOMIC DNA]</scope>
    <source>
        <strain evidence="2">cv. AM560-2</strain>
    </source>
</reference>
<name>A0ACB7HS23_MANES</name>